<evidence type="ECO:0008006" key="3">
    <source>
        <dbReference type="Google" id="ProtNLM"/>
    </source>
</evidence>
<comment type="caution">
    <text evidence="1">The sequence shown here is derived from an EMBL/GenBank/DDBJ whole genome shotgun (WGS) entry which is preliminary data.</text>
</comment>
<proteinExistence type="predicted"/>
<sequence>MAALPKKSSPALRRRLPFPSFGIDINFCRNPQCDLFAEAPDPYDKRGKSSGKVKSNLPRGRVIGSGDEKTFKCGACGQSSIIKNNGAVVEEYRRLRGRFQPEAPRDVCPNASCENHGKPLTRHSDLYRKSGRTAKGAQRWKCKSCLTSFSLGSRIRRQHRSNSNREVLWMITNGVPISKISDFTGLCPRDVYRKIDFIHDRVVDLTARREGSFEGVDWTRVGRRFATDSQTLHLNWPNKKTRAQIAVQHLCTAHANTGYIMAAHLGLDPGIELPDIEARMMQAGDFARPRAFRKHARVWSETEFKAYLDKITEHVEIHPMEAPDVDLDLQLPHRGALMRQDVMQLAHAFLLRHFLGKGDERFIFVLDADPGLALSFVSAFAGWVKQKRADVIVMRFDKHQSNDTRNRLVTDGKLALESATGVSQASWAALSPREREELTDLAIEGLLRGYQPSEPFEWPFHTKSEPYRRIRILTDRSDMAPDRRARLMRLATLRSVDAYFHKVRSNVRFAARPAHTPSANGRAWDRHYLYNPETMSKIIEIYRFAHNWMGSSATKQTPAMKLGLARGKMRANEFFE</sequence>
<gene>
    <name evidence="1" type="ORF">ACFOES_12800</name>
</gene>
<evidence type="ECO:0000313" key="1">
    <source>
        <dbReference type="EMBL" id="MFC2968978.1"/>
    </source>
</evidence>
<protein>
    <recommendedName>
        <fullName evidence="3">Transposase</fullName>
    </recommendedName>
</protein>
<organism evidence="1 2">
    <name type="scientific">Acidimangrovimonas pyrenivorans</name>
    <dbReference type="NCBI Taxonomy" id="2030798"/>
    <lineage>
        <taxon>Bacteria</taxon>
        <taxon>Pseudomonadati</taxon>
        <taxon>Pseudomonadota</taxon>
        <taxon>Alphaproteobacteria</taxon>
        <taxon>Rhodobacterales</taxon>
        <taxon>Paracoccaceae</taxon>
        <taxon>Acidimangrovimonas</taxon>
    </lineage>
</organism>
<name>A0ABV7AHW6_9RHOB</name>
<keyword evidence="2" id="KW-1185">Reference proteome</keyword>
<evidence type="ECO:0000313" key="2">
    <source>
        <dbReference type="Proteomes" id="UP001595443"/>
    </source>
</evidence>
<dbReference type="RefSeq" id="WP_377833683.1">
    <property type="nucleotide sequence ID" value="NZ_JBHRSK010000008.1"/>
</dbReference>
<dbReference type="EMBL" id="JBHRSK010000008">
    <property type="protein sequence ID" value="MFC2968978.1"/>
    <property type="molecule type" value="Genomic_DNA"/>
</dbReference>
<reference evidence="2" key="1">
    <citation type="journal article" date="2019" name="Int. J. Syst. Evol. Microbiol.">
        <title>The Global Catalogue of Microorganisms (GCM) 10K type strain sequencing project: providing services to taxonomists for standard genome sequencing and annotation.</title>
        <authorList>
            <consortium name="The Broad Institute Genomics Platform"/>
            <consortium name="The Broad Institute Genome Sequencing Center for Infectious Disease"/>
            <person name="Wu L."/>
            <person name="Ma J."/>
        </authorList>
    </citation>
    <scope>NUCLEOTIDE SEQUENCE [LARGE SCALE GENOMIC DNA]</scope>
    <source>
        <strain evidence="2">KCTC 62192</strain>
    </source>
</reference>
<dbReference type="Proteomes" id="UP001595443">
    <property type="component" value="Unassembled WGS sequence"/>
</dbReference>
<accession>A0ABV7AHW6</accession>